<organism evidence="2 3">
    <name type="scientific">Streptomyces nigrescens</name>
    <dbReference type="NCBI Taxonomy" id="1920"/>
    <lineage>
        <taxon>Bacteria</taxon>
        <taxon>Bacillati</taxon>
        <taxon>Actinomycetota</taxon>
        <taxon>Actinomycetes</taxon>
        <taxon>Kitasatosporales</taxon>
        <taxon>Streptomycetaceae</taxon>
        <taxon>Streptomyces</taxon>
    </lineage>
</organism>
<proteinExistence type="predicted"/>
<sequence length="212" mass="21922">MTRGGAATAGVAAVGLLLAGCNPGGEGVRSEGSASSTPAPKGPVSSSPSPASTADYKKVDAVQLLKDDPKVGPMVKKSLYKPCAADEYPVEVTYASLTGSKSPDVIVNVMTCADSVGIGSYVYRKRSGAKGGYDNVYTNEQPSVSAAVNKGELEVSKQTYDTGDKVCCPSGEDVMPYRWEGSRFVEHDGYHTDYSKTTVDGATPDDGTGSEG</sequence>
<evidence type="ECO:0000313" key="3">
    <source>
        <dbReference type="Proteomes" id="UP001210609"/>
    </source>
</evidence>
<dbReference type="PROSITE" id="PS51257">
    <property type="entry name" value="PROKAR_LIPOPROTEIN"/>
    <property type="match status" value="1"/>
</dbReference>
<feature type="compositionally biased region" description="Low complexity" evidence="1">
    <location>
        <begin position="38"/>
        <end position="54"/>
    </location>
</feature>
<evidence type="ECO:0008006" key="4">
    <source>
        <dbReference type="Google" id="ProtNLM"/>
    </source>
</evidence>
<accession>A0ABY7IF96</accession>
<name>A0ABY7IF96_STRNI</name>
<reference evidence="2 3" key="1">
    <citation type="submission" date="2022-12" db="EMBL/GenBank/DDBJ databases">
        <authorList>
            <person name="Ruckert C."/>
            <person name="Busche T."/>
            <person name="Kalinowski J."/>
            <person name="Wittmann C."/>
        </authorList>
    </citation>
    <scope>NUCLEOTIDE SEQUENCE [LARGE SCALE GENOMIC DNA]</scope>
    <source>
        <strain evidence="2 3">DSM 40555</strain>
    </source>
</reference>
<dbReference type="Proteomes" id="UP001210609">
    <property type="component" value="Chromosome"/>
</dbReference>
<gene>
    <name evidence="2" type="ORF">STRLI_003375</name>
</gene>
<evidence type="ECO:0000256" key="1">
    <source>
        <dbReference type="SAM" id="MobiDB-lite"/>
    </source>
</evidence>
<feature type="region of interest" description="Disordered" evidence="1">
    <location>
        <begin position="190"/>
        <end position="212"/>
    </location>
</feature>
<protein>
    <recommendedName>
        <fullName evidence="4">Lipoprotein CseA</fullName>
    </recommendedName>
</protein>
<evidence type="ECO:0000313" key="2">
    <source>
        <dbReference type="EMBL" id="WAT97436.1"/>
    </source>
</evidence>
<feature type="region of interest" description="Disordered" evidence="1">
    <location>
        <begin position="24"/>
        <end position="55"/>
    </location>
</feature>
<keyword evidence="3" id="KW-1185">Reference proteome</keyword>
<dbReference type="EMBL" id="CP114202">
    <property type="protein sequence ID" value="WAT97436.1"/>
    <property type="molecule type" value="Genomic_DNA"/>
</dbReference>